<feature type="region of interest" description="Disordered" evidence="1">
    <location>
        <begin position="38"/>
        <end position="68"/>
    </location>
</feature>
<evidence type="ECO:0000313" key="2">
    <source>
        <dbReference type="EMBL" id="CAA7395381.1"/>
    </source>
</evidence>
<sequence length="68" mass="7012">MASAAGLALMEEGPHRCLFWSGFFWFLSGGPGALRGFGEETARGGAGASGFVSPPHPPFSISSSQIPE</sequence>
<dbReference type="Proteomes" id="UP000663760">
    <property type="component" value="Chromosome 4"/>
</dbReference>
<accession>A0A7I8KCF0</accession>
<keyword evidence="3" id="KW-1185">Reference proteome</keyword>
<feature type="compositionally biased region" description="Low complexity" evidence="1">
    <location>
        <begin position="59"/>
        <end position="68"/>
    </location>
</feature>
<dbReference type="AlphaFoldDB" id="A0A7I8KCF0"/>
<proteinExistence type="predicted"/>
<gene>
    <name evidence="2" type="ORF">SI8410_04006042</name>
</gene>
<dbReference type="EMBL" id="LR746267">
    <property type="protein sequence ID" value="CAA7395381.1"/>
    <property type="molecule type" value="Genomic_DNA"/>
</dbReference>
<evidence type="ECO:0000256" key="1">
    <source>
        <dbReference type="SAM" id="MobiDB-lite"/>
    </source>
</evidence>
<organism evidence="2 3">
    <name type="scientific">Spirodela intermedia</name>
    <name type="common">Intermediate duckweed</name>
    <dbReference type="NCBI Taxonomy" id="51605"/>
    <lineage>
        <taxon>Eukaryota</taxon>
        <taxon>Viridiplantae</taxon>
        <taxon>Streptophyta</taxon>
        <taxon>Embryophyta</taxon>
        <taxon>Tracheophyta</taxon>
        <taxon>Spermatophyta</taxon>
        <taxon>Magnoliopsida</taxon>
        <taxon>Liliopsida</taxon>
        <taxon>Araceae</taxon>
        <taxon>Lemnoideae</taxon>
        <taxon>Spirodela</taxon>
    </lineage>
</organism>
<evidence type="ECO:0000313" key="3">
    <source>
        <dbReference type="Proteomes" id="UP000663760"/>
    </source>
</evidence>
<name>A0A7I8KCF0_SPIIN</name>
<reference evidence="2" key="1">
    <citation type="submission" date="2020-02" db="EMBL/GenBank/DDBJ databases">
        <authorList>
            <person name="Scholz U."/>
            <person name="Mascher M."/>
            <person name="Fiebig A."/>
        </authorList>
    </citation>
    <scope>NUCLEOTIDE SEQUENCE</scope>
</reference>
<protein>
    <submittedName>
        <fullName evidence="2">Uncharacterized protein</fullName>
    </submittedName>
</protein>